<evidence type="ECO:0000256" key="1">
    <source>
        <dbReference type="SAM" id="SignalP"/>
    </source>
</evidence>
<dbReference type="OrthoDB" id="5386886at2"/>
<reference evidence="2 3" key="1">
    <citation type="journal article" date="2017" name="Genome Announc.">
        <title>Complete Genome Sequences of Two Acetylene-Fermenting Pelobacter acetylenicus Strains.</title>
        <authorList>
            <person name="Sutton J.M."/>
            <person name="Baesman S.M."/>
            <person name="Fierst J.L."/>
            <person name="Poret-Peterson A.T."/>
            <person name="Oremland R.S."/>
            <person name="Dunlap D.S."/>
            <person name="Akob D.M."/>
        </authorList>
    </citation>
    <scope>NUCLEOTIDE SEQUENCE [LARGE SCALE GENOMIC DNA]</scope>
    <source>
        <strain evidence="2 3">SFB93</strain>
    </source>
</reference>
<keyword evidence="3" id="KW-1185">Reference proteome</keyword>
<organism evidence="2 3">
    <name type="scientific">Syntrophotalea acetylenivorans</name>
    <dbReference type="NCBI Taxonomy" id="1842532"/>
    <lineage>
        <taxon>Bacteria</taxon>
        <taxon>Pseudomonadati</taxon>
        <taxon>Thermodesulfobacteriota</taxon>
        <taxon>Desulfuromonadia</taxon>
        <taxon>Desulfuromonadales</taxon>
        <taxon>Syntrophotaleaceae</taxon>
        <taxon>Syntrophotalea</taxon>
    </lineage>
</organism>
<evidence type="ECO:0000313" key="2">
    <source>
        <dbReference type="EMBL" id="APG27833.1"/>
    </source>
</evidence>
<evidence type="ECO:0008006" key="4">
    <source>
        <dbReference type="Google" id="ProtNLM"/>
    </source>
</evidence>
<dbReference type="RefSeq" id="WP_072283798.1">
    <property type="nucleotide sequence ID" value="NZ_CP015519.1"/>
</dbReference>
<dbReference type="KEGG" id="pef:A7E78_08285"/>
<name>A0A1L3GPK1_9BACT</name>
<accession>A0A1L3GPK1</accession>
<feature type="signal peptide" evidence="1">
    <location>
        <begin position="1"/>
        <end position="25"/>
    </location>
</feature>
<proteinExistence type="predicted"/>
<keyword evidence="1" id="KW-0732">Signal</keyword>
<dbReference type="AlphaFoldDB" id="A0A1L3GPK1"/>
<protein>
    <recommendedName>
        <fullName evidence="4">Transporter</fullName>
    </recommendedName>
</protein>
<sequence>MRFSFSVHSISAILFLLILSSPASAESLEPLGLQDAQLLPKNHAEFRIGLAYYDGLHNQFQKQDLDRRIAELPSLTLNLGLGERVEAQLLYSYLHLREDGQDDRWGSGDLTVGLKVRLWQESLRVPALAVRLATKLPNADNKDDLGTDEADIFIDLLATRNYPLFSTYFNLGLAILGDPRPGSDSQNDTIRYALGIKTPLMNNGLAGLLSIEGMEDSINNRCAVRAGLQLPVGSWVWDLGGSVGIASKSEDWGVRTGLTIPFNLPATW</sequence>
<dbReference type="EMBL" id="CP015519">
    <property type="protein sequence ID" value="APG27833.1"/>
    <property type="molecule type" value="Genomic_DNA"/>
</dbReference>
<gene>
    <name evidence="2" type="ORF">A7E78_08285</name>
</gene>
<feature type="chain" id="PRO_5012837611" description="Transporter" evidence="1">
    <location>
        <begin position="26"/>
        <end position="268"/>
    </location>
</feature>
<evidence type="ECO:0000313" key="3">
    <source>
        <dbReference type="Proteomes" id="UP000182517"/>
    </source>
</evidence>
<dbReference type="Proteomes" id="UP000182517">
    <property type="component" value="Chromosome"/>
</dbReference>